<accession>A0ABN2MHZ4</accession>
<dbReference type="InterPro" id="IPR036661">
    <property type="entry name" value="Luciferase-like_sf"/>
</dbReference>
<dbReference type="SUPFAM" id="SSF51679">
    <property type="entry name" value="Bacterial luciferase-like"/>
    <property type="match status" value="1"/>
</dbReference>
<dbReference type="PANTHER" id="PTHR43244">
    <property type="match status" value="1"/>
</dbReference>
<organism evidence="3 4">
    <name type="scientific">Pseudonocardia ailaonensis</name>
    <dbReference type="NCBI Taxonomy" id="367279"/>
    <lineage>
        <taxon>Bacteria</taxon>
        <taxon>Bacillati</taxon>
        <taxon>Actinomycetota</taxon>
        <taxon>Actinomycetes</taxon>
        <taxon>Pseudonocardiales</taxon>
        <taxon>Pseudonocardiaceae</taxon>
        <taxon>Pseudonocardia</taxon>
    </lineage>
</organism>
<sequence length="393" mass="42872">MTQLRFGYTGQTGPPFDRGLRALPRIEAQGWDFVRFPDQMGSTHPYGMMPADVSPPDDPEALISTYGSQWYGSFELMSAAAVSTRNLGLQCAVIDPLRRSPSVFAQEAMSITHLSGGRAVWCIGSGEQKQFEPFGETRTKPVDRMIEAVHVMNTLWDNAYRPVSRESEYWPLKDAVFPLPLYEGRKPVIRAVGGGPRVEQLAGELCDGWMTFLPGGARNDPAVIAESVRNVRAYASAAQRDPDALDFSAMAMILVAPTDDEARELTRHPAIAWPALWGYGAMAGKAWKELGHEHPFGENASWPKTMKVGEALDPDFARSLPALVPEGIVDATIIHGSPETVVRRLEPFVAAGLTELSFLNMTPWVDRTTGSGFAALMSEIVTGLGGKPLLLDA</sequence>
<evidence type="ECO:0000313" key="3">
    <source>
        <dbReference type="EMBL" id="GAA1827718.1"/>
    </source>
</evidence>
<dbReference type="PANTHER" id="PTHR43244:SF1">
    <property type="entry name" value="5,10-METHYLENETETRAHYDROMETHANOPTERIN REDUCTASE"/>
    <property type="match status" value="1"/>
</dbReference>
<dbReference type="InterPro" id="IPR011251">
    <property type="entry name" value="Luciferase-like_dom"/>
</dbReference>
<dbReference type="EMBL" id="BAAAQK010000001">
    <property type="protein sequence ID" value="GAA1827718.1"/>
    <property type="molecule type" value="Genomic_DNA"/>
</dbReference>
<proteinExistence type="predicted"/>
<protein>
    <recommendedName>
        <fullName evidence="2">Luciferase-like domain-containing protein</fullName>
    </recommendedName>
</protein>
<name>A0ABN2MHZ4_9PSEU</name>
<gene>
    <name evidence="3" type="ORF">GCM10009836_01790</name>
</gene>
<reference evidence="3 4" key="1">
    <citation type="journal article" date="2019" name="Int. J. Syst. Evol. Microbiol.">
        <title>The Global Catalogue of Microorganisms (GCM) 10K type strain sequencing project: providing services to taxonomists for standard genome sequencing and annotation.</title>
        <authorList>
            <consortium name="The Broad Institute Genomics Platform"/>
            <consortium name="The Broad Institute Genome Sequencing Center for Infectious Disease"/>
            <person name="Wu L."/>
            <person name="Ma J."/>
        </authorList>
    </citation>
    <scope>NUCLEOTIDE SEQUENCE [LARGE SCALE GENOMIC DNA]</scope>
    <source>
        <strain evidence="3 4">JCM 16009</strain>
    </source>
</reference>
<feature type="domain" description="Luciferase-like" evidence="2">
    <location>
        <begin position="59"/>
        <end position="354"/>
    </location>
</feature>
<dbReference type="Proteomes" id="UP001500449">
    <property type="component" value="Unassembled WGS sequence"/>
</dbReference>
<dbReference type="InterPro" id="IPR050564">
    <property type="entry name" value="F420-G6PD/mer"/>
</dbReference>
<dbReference type="RefSeq" id="WP_344411553.1">
    <property type="nucleotide sequence ID" value="NZ_BAAAQK010000001.1"/>
</dbReference>
<evidence type="ECO:0000313" key="4">
    <source>
        <dbReference type="Proteomes" id="UP001500449"/>
    </source>
</evidence>
<keyword evidence="1" id="KW-0560">Oxidoreductase</keyword>
<evidence type="ECO:0000256" key="1">
    <source>
        <dbReference type="ARBA" id="ARBA00023002"/>
    </source>
</evidence>
<dbReference type="Pfam" id="PF00296">
    <property type="entry name" value="Bac_luciferase"/>
    <property type="match status" value="1"/>
</dbReference>
<keyword evidence="4" id="KW-1185">Reference proteome</keyword>
<dbReference type="Gene3D" id="3.20.20.30">
    <property type="entry name" value="Luciferase-like domain"/>
    <property type="match status" value="1"/>
</dbReference>
<evidence type="ECO:0000259" key="2">
    <source>
        <dbReference type="Pfam" id="PF00296"/>
    </source>
</evidence>
<comment type="caution">
    <text evidence="3">The sequence shown here is derived from an EMBL/GenBank/DDBJ whole genome shotgun (WGS) entry which is preliminary data.</text>
</comment>